<evidence type="ECO:0000313" key="4">
    <source>
        <dbReference type="EMBL" id="RRO19276.1"/>
    </source>
</evidence>
<dbReference type="NCBIfam" id="NF002829">
    <property type="entry name" value="PRK03007.1"/>
    <property type="match status" value="1"/>
</dbReference>
<dbReference type="Pfam" id="PF13286">
    <property type="entry name" value="HD_assoc"/>
    <property type="match status" value="1"/>
</dbReference>
<feature type="domain" description="HD" evidence="3">
    <location>
        <begin position="71"/>
        <end position="217"/>
    </location>
</feature>
<dbReference type="Proteomes" id="UP000274515">
    <property type="component" value="Unassembled WGS sequence"/>
</dbReference>
<keyword evidence="5" id="KW-1185">Reference proteome</keyword>
<dbReference type="GO" id="GO:0008832">
    <property type="term" value="F:dGTPase activity"/>
    <property type="evidence" value="ECO:0007669"/>
    <property type="project" value="TreeGrafter"/>
</dbReference>
<evidence type="ECO:0000256" key="1">
    <source>
        <dbReference type="ARBA" id="ARBA00022801"/>
    </source>
</evidence>
<dbReference type="AlphaFoldDB" id="A0A3R8Q8H1"/>
<evidence type="ECO:0000313" key="5">
    <source>
        <dbReference type="Proteomes" id="UP000274515"/>
    </source>
</evidence>
<dbReference type="OrthoDB" id="9803619at2"/>
<dbReference type="RefSeq" id="WP_125088773.1">
    <property type="nucleotide sequence ID" value="NZ_RSAA01000004.1"/>
</dbReference>
<dbReference type="NCBIfam" id="TIGR01353">
    <property type="entry name" value="dGTP_triPase"/>
    <property type="match status" value="1"/>
</dbReference>
<dbReference type="SMART" id="SM00471">
    <property type="entry name" value="HDc"/>
    <property type="match status" value="1"/>
</dbReference>
<dbReference type="InterPro" id="IPR050135">
    <property type="entry name" value="dGTPase-like"/>
</dbReference>
<name>A0A3R8Q8H1_9PSEU</name>
<accession>A0A3R8Q8H1</accession>
<dbReference type="PROSITE" id="PS51831">
    <property type="entry name" value="HD"/>
    <property type="match status" value="1"/>
</dbReference>
<dbReference type="CDD" id="cd00077">
    <property type="entry name" value="HDc"/>
    <property type="match status" value="1"/>
</dbReference>
<reference evidence="4 5" key="1">
    <citation type="submission" date="2018-11" db="EMBL/GenBank/DDBJ databases">
        <title>Saccharopolyspora rhizosphaerae sp. nov., an actinomycete isolated from rhizosphere soil in Thailand.</title>
        <authorList>
            <person name="Intra B."/>
            <person name="Euanorasetr J."/>
            <person name="Take A."/>
            <person name="Inahashi Y."/>
            <person name="Mori M."/>
            <person name="Panbangred W."/>
            <person name="Matsumoto A."/>
        </authorList>
    </citation>
    <scope>NUCLEOTIDE SEQUENCE [LARGE SCALE GENOMIC DNA]</scope>
    <source>
        <strain evidence="4 5">H219</strain>
    </source>
</reference>
<dbReference type="InterPro" id="IPR006674">
    <property type="entry name" value="HD_domain"/>
</dbReference>
<evidence type="ECO:0000259" key="3">
    <source>
        <dbReference type="PROSITE" id="PS51831"/>
    </source>
</evidence>
<sequence length="425" mass="46723">MSPVEPAEYGEHDLQRLHPEAPKEAASAHPDDRTPFARDRARVLHSAALRRLAGKTQVLGPNEGGDVPRTRLTHSLEVAQIGRGIATALGADPDLVDTAGLAHDIGHPPFGHNGEDALDELAADHGGFEGNAQTLRILTRLEPKVTDVGEVGRGLNLTRACLDAAMKYPWPRRSGEPKFGVYDDDLEVFEWVRAGAPEGHRCLEAQIMDWADDVAYSVHDVEDAVISGRISLRTLTDPQERAQIAKLAGRRFPRAWDTAQLEEAAAELVRWPVVAAVLDYDGTMSAQVALKRLTSELVGRFVAAAVSGTVARFGSGLHRYRADLVLPEEAVAEVTVLKAMAVHYVFDDEERKQKLRQQRELLSELVEALTENAPASLDAAMRESWMRASDDSSRFRVILDQVASLTDAQAVTWHERHVHRVSKPL</sequence>
<dbReference type="InterPro" id="IPR003607">
    <property type="entry name" value="HD/PDEase_dom"/>
</dbReference>
<keyword evidence="1 2" id="KW-0378">Hydrolase</keyword>
<dbReference type="InterPro" id="IPR023023">
    <property type="entry name" value="dNTPase_2"/>
</dbReference>
<dbReference type="Pfam" id="PF01966">
    <property type="entry name" value="HD"/>
    <property type="match status" value="1"/>
</dbReference>
<dbReference type="GO" id="GO:0006203">
    <property type="term" value="P:dGTP catabolic process"/>
    <property type="evidence" value="ECO:0007669"/>
    <property type="project" value="TreeGrafter"/>
</dbReference>
<dbReference type="InterPro" id="IPR006261">
    <property type="entry name" value="dGTPase"/>
</dbReference>
<dbReference type="PANTHER" id="PTHR11373">
    <property type="entry name" value="DEOXYNUCLEOSIDE TRIPHOSPHATE TRIPHOSPHOHYDROLASE"/>
    <property type="match status" value="1"/>
</dbReference>
<dbReference type="PANTHER" id="PTHR11373:SF32">
    <property type="entry name" value="DEOXYGUANOSINETRIPHOSPHATE TRIPHOSPHOHYDROLASE"/>
    <property type="match status" value="1"/>
</dbReference>
<dbReference type="HAMAP" id="MF_01212">
    <property type="entry name" value="dGTPase_type2"/>
    <property type="match status" value="1"/>
</dbReference>
<dbReference type="InterPro" id="IPR026875">
    <property type="entry name" value="PHydrolase_assoc_dom"/>
</dbReference>
<dbReference type="SUPFAM" id="SSF109604">
    <property type="entry name" value="HD-domain/PDEase-like"/>
    <property type="match status" value="1"/>
</dbReference>
<comment type="similarity">
    <text evidence="2">Belongs to the dGTPase family. Type 2 subfamily.</text>
</comment>
<proteinExistence type="inferred from homology"/>
<gene>
    <name evidence="4" type="ORF">EIL87_03970</name>
</gene>
<protein>
    <recommendedName>
        <fullName evidence="2">Deoxyguanosinetriphosphate triphosphohydrolase-like protein</fullName>
    </recommendedName>
</protein>
<dbReference type="Gene3D" id="1.10.3210.10">
    <property type="entry name" value="Hypothetical protein af1432"/>
    <property type="match status" value="1"/>
</dbReference>
<comment type="caution">
    <text evidence="4">The sequence shown here is derived from an EMBL/GenBank/DDBJ whole genome shotgun (WGS) entry which is preliminary data.</text>
</comment>
<evidence type="ECO:0000256" key="2">
    <source>
        <dbReference type="HAMAP-Rule" id="MF_01212"/>
    </source>
</evidence>
<dbReference type="EMBL" id="RSAA01000004">
    <property type="protein sequence ID" value="RRO19276.1"/>
    <property type="molecule type" value="Genomic_DNA"/>
</dbReference>
<organism evidence="4 5">
    <name type="scientific">Saccharopolyspora rhizosphaerae</name>
    <dbReference type="NCBI Taxonomy" id="2492662"/>
    <lineage>
        <taxon>Bacteria</taxon>
        <taxon>Bacillati</taxon>
        <taxon>Actinomycetota</taxon>
        <taxon>Actinomycetes</taxon>
        <taxon>Pseudonocardiales</taxon>
        <taxon>Pseudonocardiaceae</taxon>
        <taxon>Saccharopolyspora</taxon>
    </lineage>
</organism>